<feature type="domain" description="ACT" evidence="10">
    <location>
        <begin position="357"/>
        <end position="430"/>
    </location>
</feature>
<dbReference type="UniPathway" id="UPA00051">
    <property type="reaction ID" value="UER00465"/>
</dbReference>
<evidence type="ECO:0000256" key="7">
    <source>
        <dbReference type="ARBA" id="ARBA00022697"/>
    </source>
</evidence>
<evidence type="ECO:0000256" key="5">
    <source>
        <dbReference type="ARBA" id="ARBA00013376"/>
    </source>
</evidence>
<evidence type="ECO:0000256" key="2">
    <source>
        <dbReference type="ARBA" id="ARBA00005062"/>
    </source>
</evidence>
<protein>
    <recommendedName>
        <fullName evidence="5">Homoserine dehydrogenase</fullName>
        <ecNumber evidence="4">1.1.1.3</ecNumber>
    </recommendedName>
</protein>
<dbReference type="Gene3D" id="3.30.70.260">
    <property type="match status" value="1"/>
</dbReference>
<dbReference type="CDD" id="cd04881">
    <property type="entry name" value="ACT_HSDH-Hom"/>
    <property type="match status" value="1"/>
</dbReference>
<dbReference type="Pfam" id="PF03447">
    <property type="entry name" value="NAD_binding_3"/>
    <property type="match status" value="1"/>
</dbReference>
<dbReference type="GO" id="GO:0004412">
    <property type="term" value="F:homoserine dehydrogenase activity"/>
    <property type="evidence" value="ECO:0007669"/>
    <property type="project" value="UniProtKB-EC"/>
</dbReference>
<evidence type="ECO:0000256" key="1">
    <source>
        <dbReference type="ARBA" id="ARBA00005056"/>
    </source>
</evidence>
<keyword evidence="7" id="KW-0791">Threonine biosynthesis</keyword>
<organism evidence="11">
    <name type="scientific">freshwater metagenome</name>
    <dbReference type="NCBI Taxonomy" id="449393"/>
    <lineage>
        <taxon>unclassified sequences</taxon>
        <taxon>metagenomes</taxon>
        <taxon>ecological metagenomes</taxon>
    </lineage>
</organism>
<reference evidence="11" key="1">
    <citation type="submission" date="2020-05" db="EMBL/GenBank/DDBJ databases">
        <authorList>
            <person name="Chiriac C."/>
            <person name="Salcher M."/>
            <person name="Ghai R."/>
            <person name="Kavagutti S V."/>
        </authorList>
    </citation>
    <scope>NUCLEOTIDE SEQUENCE</scope>
</reference>
<evidence type="ECO:0000313" key="11">
    <source>
        <dbReference type="EMBL" id="CAB5016729.1"/>
    </source>
</evidence>
<dbReference type="EMBL" id="CAFBPD010000206">
    <property type="protein sequence ID" value="CAB5016729.1"/>
    <property type="molecule type" value="Genomic_DNA"/>
</dbReference>
<dbReference type="SUPFAM" id="SSF51735">
    <property type="entry name" value="NAD(P)-binding Rossmann-fold domains"/>
    <property type="match status" value="1"/>
</dbReference>
<keyword evidence="6" id="KW-0028">Amino-acid biosynthesis</keyword>
<comment type="similarity">
    <text evidence="3">Belongs to the homoserine dehydrogenase family.</text>
</comment>
<keyword evidence="8" id="KW-0560">Oxidoreductase</keyword>
<dbReference type="Gene3D" id="3.30.360.10">
    <property type="entry name" value="Dihydrodipicolinate Reductase, domain 2"/>
    <property type="match status" value="1"/>
</dbReference>
<dbReference type="GO" id="GO:0050661">
    <property type="term" value="F:NADP binding"/>
    <property type="evidence" value="ECO:0007669"/>
    <property type="project" value="InterPro"/>
</dbReference>
<comment type="pathway">
    <text evidence="2">Amino-acid biosynthesis; L-methionine biosynthesis via de novo pathway; L-homoserine from L-aspartate: step 3/3.</text>
</comment>
<keyword evidence="9" id="KW-0486">Methionine biosynthesis</keyword>
<evidence type="ECO:0000256" key="6">
    <source>
        <dbReference type="ARBA" id="ARBA00022605"/>
    </source>
</evidence>
<gene>
    <name evidence="11" type="ORF">UFOPK4061_01163</name>
</gene>
<dbReference type="AlphaFoldDB" id="A0A6J7QJW6"/>
<dbReference type="Pfam" id="PF00742">
    <property type="entry name" value="Homoserine_dh"/>
    <property type="match status" value="1"/>
</dbReference>
<dbReference type="InterPro" id="IPR016204">
    <property type="entry name" value="HDH"/>
</dbReference>
<dbReference type="EC" id="1.1.1.3" evidence="4"/>
<dbReference type="Gene3D" id="3.40.50.720">
    <property type="entry name" value="NAD(P)-binding Rossmann-like Domain"/>
    <property type="match status" value="1"/>
</dbReference>
<evidence type="ECO:0000256" key="4">
    <source>
        <dbReference type="ARBA" id="ARBA00013213"/>
    </source>
</evidence>
<dbReference type="UniPathway" id="UPA00050">
    <property type="reaction ID" value="UER00063"/>
</dbReference>
<evidence type="ECO:0000259" key="10">
    <source>
        <dbReference type="PROSITE" id="PS51671"/>
    </source>
</evidence>
<evidence type="ECO:0000256" key="3">
    <source>
        <dbReference type="ARBA" id="ARBA00006753"/>
    </source>
</evidence>
<dbReference type="InterPro" id="IPR045865">
    <property type="entry name" value="ACT-like_dom_sf"/>
</dbReference>
<accession>A0A6J7QJW6</accession>
<sequence>MSLTPANPDRVITVALIGGGTVGTQVARLLTETADDLRARVGAPVRLTGVAVRNLGRDRPGIDPALLTDDSIALASSGADIVVEVMGGIDEARALILAAMEAGSSVVTANKALLAADGATLYAAAARYGVDLYFEASVAGAIPLIRPLRESLAGDRVTKVLGIVNGTTNYMLTKMDEQDADYDTVFAEADALGYLEAEPTLDVDGHDAAAKAAILAELAFHTRVTLADVYCEGISKVTLDDVHAAQKMGFVIKLLAVAEASADGTGVIVRVHPAMIPRDHPLASVRLAFNAVFIEAEAAGQMMFYGRGAGGAPTASAVLGDLVAAARNRVTGSVGPGESTYSNLRVLPIGEALTRYYVNLDVADKPGVLASIASAFADNGVSIQVVRQDGHGDEAGLIVRTHRATDDALRRTVDRLRELDTVKRVVGVMRVEGEVGE</sequence>
<dbReference type="NCBIfam" id="NF004976">
    <property type="entry name" value="PRK06349.1"/>
    <property type="match status" value="1"/>
</dbReference>
<dbReference type="PROSITE" id="PS51671">
    <property type="entry name" value="ACT"/>
    <property type="match status" value="1"/>
</dbReference>
<dbReference type="GO" id="GO:0009088">
    <property type="term" value="P:threonine biosynthetic process"/>
    <property type="evidence" value="ECO:0007669"/>
    <property type="project" value="UniProtKB-UniPathway"/>
</dbReference>
<dbReference type="InterPro" id="IPR002912">
    <property type="entry name" value="ACT_dom"/>
</dbReference>
<dbReference type="InterPro" id="IPR005106">
    <property type="entry name" value="Asp/hSer_DH_NAD-bd"/>
</dbReference>
<dbReference type="SUPFAM" id="SSF55347">
    <property type="entry name" value="Glyceraldehyde-3-phosphate dehydrogenase-like, C-terminal domain"/>
    <property type="match status" value="1"/>
</dbReference>
<evidence type="ECO:0000256" key="9">
    <source>
        <dbReference type="ARBA" id="ARBA00023167"/>
    </source>
</evidence>
<dbReference type="FunFam" id="3.30.360.10:FF:000005">
    <property type="entry name" value="Homoserine dehydrogenase"/>
    <property type="match status" value="1"/>
</dbReference>
<dbReference type="InterPro" id="IPR001342">
    <property type="entry name" value="HDH_cat"/>
</dbReference>
<dbReference type="SUPFAM" id="SSF55021">
    <property type="entry name" value="ACT-like"/>
    <property type="match status" value="1"/>
</dbReference>
<dbReference type="PANTHER" id="PTHR43331">
    <property type="entry name" value="HOMOSERINE DEHYDROGENASE"/>
    <property type="match status" value="1"/>
</dbReference>
<dbReference type="PANTHER" id="PTHR43331:SF1">
    <property type="entry name" value="HOMOSERINE DEHYDROGENASE"/>
    <property type="match status" value="1"/>
</dbReference>
<proteinExistence type="inferred from homology"/>
<dbReference type="Pfam" id="PF01842">
    <property type="entry name" value="ACT"/>
    <property type="match status" value="1"/>
</dbReference>
<dbReference type="InterPro" id="IPR036291">
    <property type="entry name" value="NAD(P)-bd_dom_sf"/>
</dbReference>
<dbReference type="GO" id="GO:0009086">
    <property type="term" value="P:methionine biosynthetic process"/>
    <property type="evidence" value="ECO:0007669"/>
    <property type="project" value="UniProtKB-KW"/>
</dbReference>
<name>A0A6J7QJW6_9ZZZZ</name>
<comment type="pathway">
    <text evidence="1">Amino-acid biosynthesis; L-threonine biosynthesis; L-threonine from L-aspartate: step 3/5.</text>
</comment>
<evidence type="ECO:0000256" key="8">
    <source>
        <dbReference type="ARBA" id="ARBA00023002"/>
    </source>
</evidence>
<dbReference type="PIRSF" id="PIRSF000098">
    <property type="entry name" value="Homoser_dehydrog"/>
    <property type="match status" value="1"/>
</dbReference>